<evidence type="ECO:0000313" key="3">
    <source>
        <dbReference type="Proteomes" id="UP000286287"/>
    </source>
</evidence>
<dbReference type="Pfam" id="PF01636">
    <property type="entry name" value="APH"/>
    <property type="match status" value="1"/>
</dbReference>
<dbReference type="Proteomes" id="UP000286287">
    <property type="component" value="Unassembled WGS sequence"/>
</dbReference>
<dbReference type="InterPro" id="IPR011009">
    <property type="entry name" value="Kinase-like_dom_sf"/>
</dbReference>
<evidence type="ECO:0000313" key="2">
    <source>
        <dbReference type="EMBL" id="RJF73656.1"/>
    </source>
</evidence>
<gene>
    <name evidence="2" type="ORF">D3875_10000</name>
</gene>
<dbReference type="SUPFAM" id="SSF56112">
    <property type="entry name" value="Protein kinase-like (PK-like)"/>
    <property type="match status" value="1"/>
</dbReference>
<dbReference type="AlphaFoldDB" id="A0A418VCB4"/>
<evidence type="ECO:0000259" key="1">
    <source>
        <dbReference type="Pfam" id="PF01636"/>
    </source>
</evidence>
<dbReference type="EMBL" id="QYUJ01000014">
    <property type="protein sequence ID" value="RJF73656.1"/>
    <property type="molecule type" value="Genomic_DNA"/>
</dbReference>
<dbReference type="InterPro" id="IPR002575">
    <property type="entry name" value="Aminoglycoside_PTrfase"/>
</dbReference>
<feature type="domain" description="Aminoglycoside phosphotransferase" evidence="1">
    <location>
        <begin position="50"/>
        <end position="268"/>
    </location>
</feature>
<dbReference type="GO" id="GO:0016740">
    <property type="term" value="F:transferase activity"/>
    <property type="evidence" value="ECO:0007669"/>
    <property type="project" value="UniProtKB-KW"/>
</dbReference>
<dbReference type="OrthoDB" id="59746at2"/>
<protein>
    <submittedName>
        <fullName evidence="2">Aminoglycoside phosphotransferase family protein</fullName>
    </submittedName>
</protein>
<sequence>MAFLEDARAARGGGPVGHSWPALWPAGLRRELPGVRRVEAWEGNGAAFARFTSPSGPLFLKYLPLGWRDARAYRRFGREIAYLRDLAPLCPVRHAPLLHAAQEEGRLRAHLLTPDLLPETHGWGAFQTEAQRGAALLDVVRVMAQLHAFWANHAALRGVWAWHPGALLRQAERIAVKATGPNHQTLREVSAALPDLLQRTPLHTIAHGDIHSGQLLWPVAGGLPFLIDYGQVHTSIPGEDLAHLLYVRLNASERTQWADTLREAYREEAAAHGLSLSPARLRHEEHAGLALNVLGTLKTAARSPGSGVQGAVQNVLASWAEWLA</sequence>
<name>A0A418VCB4_9DEIO</name>
<accession>A0A418VCB4</accession>
<proteinExistence type="predicted"/>
<dbReference type="Gene3D" id="3.90.1200.10">
    <property type="match status" value="1"/>
</dbReference>
<comment type="caution">
    <text evidence="2">The sequence shown here is derived from an EMBL/GenBank/DDBJ whole genome shotgun (WGS) entry which is preliminary data.</text>
</comment>
<organism evidence="2 3">
    <name type="scientific">Deinococcus cavernae</name>
    <dbReference type="NCBI Taxonomy" id="2320857"/>
    <lineage>
        <taxon>Bacteria</taxon>
        <taxon>Thermotogati</taxon>
        <taxon>Deinococcota</taxon>
        <taxon>Deinococci</taxon>
        <taxon>Deinococcales</taxon>
        <taxon>Deinococcaceae</taxon>
        <taxon>Deinococcus</taxon>
    </lineage>
</organism>
<keyword evidence="3" id="KW-1185">Reference proteome</keyword>
<reference evidence="2 3" key="1">
    <citation type="submission" date="2018-09" db="EMBL/GenBank/DDBJ databases">
        <authorList>
            <person name="Zhu H."/>
        </authorList>
    </citation>
    <scope>NUCLEOTIDE SEQUENCE [LARGE SCALE GENOMIC DNA]</scope>
    <source>
        <strain evidence="2 3">K2S05-167</strain>
    </source>
</reference>
<keyword evidence="2" id="KW-0808">Transferase</keyword>